<gene>
    <name evidence="2" type="ORF">H4W26_002693</name>
</gene>
<evidence type="ECO:0000256" key="1">
    <source>
        <dbReference type="SAM" id="MobiDB-lite"/>
    </source>
</evidence>
<keyword evidence="3" id="KW-1185">Reference proteome</keyword>
<comment type="caution">
    <text evidence="2">The sequence shown here is derived from an EMBL/GenBank/DDBJ whole genome shotgun (WGS) entry which is preliminary data.</text>
</comment>
<sequence length="224" mass="23662">MAAPAAPESAITASLLFAVGSGRVPSNEAPELPAEMTETLAKLLAHQGAENHVARVVEVVRAGLEAVNADSSLTLSAQRYDTLRREFLAETGSAAGRVVWPVGSTTILKRAGGSWNSALVRTGLVASTKTQASGFGRARFTAEQYRTAVRDFARAAARKGGSTSYQNYLAWRRRSQEEGRSDLPSGPSLRKSYGSWSAALQDVEDQTPDAGLTPGSGTTPARQV</sequence>
<evidence type="ECO:0000313" key="2">
    <source>
        <dbReference type="EMBL" id="MBE1515901.1"/>
    </source>
</evidence>
<dbReference type="Proteomes" id="UP000636579">
    <property type="component" value="Unassembled WGS sequence"/>
</dbReference>
<evidence type="ECO:0000313" key="3">
    <source>
        <dbReference type="Proteomes" id="UP000636579"/>
    </source>
</evidence>
<proteinExistence type="predicted"/>
<dbReference type="EMBL" id="JADBEE010000002">
    <property type="protein sequence ID" value="MBE1515901.1"/>
    <property type="molecule type" value="Genomic_DNA"/>
</dbReference>
<protein>
    <submittedName>
        <fullName evidence="2">Uncharacterized protein</fullName>
    </submittedName>
</protein>
<reference evidence="2 3" key="1">
    <citation type="submission" date="2020-10" db="EMBL/GenBank/DDBJ databases">
        <title>Sequencing the genomes of 1000 actinobacteria strains.</title>
        <authorList>
            <person name="Klenk H.-P."/>
        </authorList>
    </citation>
    <scope>NUCLEOTIDE SEQUENCE [LARGE SCALE GENOMIC DNA]</scope>
    <source>
        <strain evidence="2 3">DSM 15474</strain>
    </source>
</reference>
<feature type="region of interest" description="Disordered" evidence="1">
    <location>
        <begin position="176"/>
        <end position="224"/>
    </location>
</feature>
<dbReference type="RefSeq" id="WP_192592673.1">
    <property type="nucleotide sequence ID" value="NZ_JADBEE010000002.1"/>
</dbReference>
<accession>A0ABR9JA67</accession>
<name>A0ABR9JA67_9MICC</name>
<feature type="compositionally biased region" description="Polar residues" evidence="1">
    <location>
        <begin position="215"/>
        <end position="224"/>
    </location>
</feature>
<organism evidence="2 3">
    <name type="scientific">Nesterenkonia halotolerans</name>
    <dbReference type="NCBI Taxonomy" id="225325"/>
    <lineage>
        <taxon>Bacteria</taxon>
        <taxon>Bacillati</taxon>
        <taxon>Actinomycetota</taxon>
        <taxon>Actinomycetes</taxon>
        <taxon>Micrococcales</taxon>
        <taxon>Micrococcaceae</taxon>
        <taxon>Nesterenkonia</taxon>
    </lineage>
</organism>